<dbReference type="SFLD" id="SFLDS00003">
    <property type="entry name" value="Haloacid_Dehalogenase"/>
    <property type="match status" value="1"/>
</dbReference>
<name>A0A7G9R9Y7_9ACTN</name>
<dbReference type="KEGG" id="nmes:H9L09_18350"/>
<dbReference type="AlphaFoldDB" id="A0A7G9R9Y7"/>
<gene>
    <name evidence="9" type="ORF">H9L09_18350</name>
</gene>
<dbReference type="GO" id="GO:0005737">
    <property type="term" value="C:cytoplasm"/>
    <property type="evidence" value="ECO:0007669"/>
    <property type="project" value="TreeGrafter"/>
</dbReference>
<feature type="binding site" evidence="8">
    <location>
        <position position="15"/>
    </location>
    <ligand>
        <name>Mg(2+)</name>
        <dbReference type="ChEBI" id="CHEBI:18420"/>
    </ligand>
</feature>
<evidence type="ECO:0000256" key="2">
    <source>
        <dbReference type="ARBA" id="ARBA00022801"/>
    </source>
</evidence>
<accession>A0A7G9R9Y7</accession>
<dbReference type="GO" id="GO:0016791">
    <property type="term" value="F:phosphatase activity"/>
    <property type="evidence" value="ECO:0007669"/>
    <property type="project" value="UniProtKB-ARBA"/>
</dbReference>
<feature type="binding site" evidence="7">
    <location>
        <position position="184"/>
    </location>
    <ligand>
        <name>substrate</name>
    </ligand>
</feature>
<dbReference type="FunFam" id="3.40.50.1000:FF:000016">
    <property type="entry name" value="HAD family hydrolase"/>
    <property type="match status" value="1"/>
</dbReference>
<reference evidence="9 10" key="1">
    <citation type="submission" date="2020-08" db="EMBL/GenBank/DDBJ databases">
        <title>Genome sequence of Nocardioides mesophilus KACC 16243T.</title>
        <authorList>
            <person name="Hyun D.-W."/>
            <person name="Bae J.-W."/>
        </authorList>
    </citation>
    <scope>NUCLEOTIDE SEQUENCE [LARGE SCALE GENOMIC DNA]</scope>
    <source>
        <strain evidence="9 10">KACC 16243</strain>
    </source>
</reference>
<dbReference type="Pfam" id="PF13344">
    <property type="entry name" value="Hydrolase_6"/>
    <property type="match status" value="1"/>
</dbReference>
<dbReference type="Proteomes" id="UP000515947">
    <property type="component" value="Chromosome"/>
</dbReference>
<evidence type="ECO:0000256" key="5">
    <source>
        <dbReference type="PIRNR" id="PIRNR000915"/>
    </source>
</evidence>
<sequence length="272" mass="29873">METMRPVRTWLSDMDGVLVHEEEAIPGAAEFVRALRDRGRPFLLLTNNSIYTARDLQARLARSGIEVPEESIWTSALATAQFLDKQRPGGTAYVIGEAGLTTAMHSIGYVLSERDPEYVVLGETRTYSFEAITTAIRLIERGARFIATNPDPTGPSQQGSIPATGSVAALITRATGVAPYFVGKPNPLMMRSALNRIDAHSESTVMVGDRMDTDIVSGLEAGLRTILVLTGSTKQEAVERFPYRPTFVRESVAELIELVDRWDTDEDEVVDL</sequence>
<dbReference type="RefSeq" id="WP_187578254.1">
    <property type="nucleotide sequence ID" value="NZ_CP060713.1"/>
</dbReference>
<evidence type="ECO:0000256" key="4">
    <source>
        <dbReference type="ARBA" id="ARBA00023277"/>
    </source>
</evidence>
<evidence type="ECO:0000313" key="9">
    <source>
        <dbReference type="EMBL" id="QNN52412.1"/>
    </source>
</evidence>
<dbReference type="NCBIfam" id="TIGR01460">
    <property type="entry name" value="HAD-SF-IIA"/>
    <property type="match status" value="1"/>
</dbReference>
<evidence type="ECO:0000256" key="1">
    <source>
        <dbReference type="ARBA" id="ARBA00022723"/>
    </source>
</evidence>
<dbReference type="SUPFAM" id="SSF56784">
    <property type="entry name" value="HAD-like"/>
    <property type="match status" value="1"/>
</dbReference>
<dbReference type="InterPro" id="IPR036412">
    <property type="entry name" value="HAD-like_sf"/>
</dbReference>
<evidence type="ECO:0000256" key="6">
    <source>
        <dbReference type="PIRSR" id="PIRSR000915-1"/>
    </source>
</evidence>
<feature type="binding site" evidence="8">
    <location>
        <position position="209"/>
    </location>
    <ligand>
        <name>Mg(2+)</name>
        <dbReference type="ChEBI" id="CHEBI:18420"/>
    </ligand>
</feature>
<feature type="active site" description="Proton donor" evidence="6">
    <location>
        <position position="15"/>
    </location>
</feature>
<keyword evidence="10" id="KW-1185">Reference proteome</keyword>
<evidence type="ECO:0000256" key="7">
    <source>
        <dbReference type="PIRSR" id="PIRSR000915-2"/>
    </source>
</evidence>
<keyword evidence="3 8" id="KW-0460">Magnesium</keyword>
<evidence type="ECO:0000313" key="10">
    <source>
        <dbReference type="Proteomes" id="UP000515947"/>
    </source>
</evidence>
<dbReference type="SFLD" id="SFLDG01139">
    <property type="entry name" value="C2.A:_Pyridoxal_Phosphate_Phos"/>
    <property type="match status" value="1"/>
</dbReference>
<organism evidence="9 10">
    <name type="scientific">Nocardioides mesophilus</name>
    <dbReference type="NCBI Taxonomy" id="433659"/>
    <lineage>
        <taxon>Bacteria</taxon>
        <taxon>Bacillati</taxon>
        <taxon>Actinomycetota</taxon>
        <taxon>Actinomycetes</taxon>
        <taxon>Propionibacteriales</taxon>
        <taxon>Nocardioidaceae</taxon>
        <taxon>Nocardioides</taxon>
    </lineage>
</organism>
<dbReference type="GO" id="GO:0046872">
    <property type="term" value="F:metal ion binding"/>
    <property type="evidence" value="ECO:0007669"/>
    <property type="project" value="UniProtKB-KW"/>
</dbReference>
<comment type="cofactor">
    <cofactor evidence="8">
        <name>Mg(2+)</name>
        <dbReference type="ChEBI" id="CHEBI:18420"/>
    </cofactor>
    <text evidence="8">Divalent metal ions. Mg(2+) is the most effective.</text>
</comment>
<keyword evidence="1 8" id="KW-0479">Metal-binding</keyword>
<dbReference type="Gene3D" id="3.40.50.1000">
    <property type="entry name" value="HAD superfamily/HAD-like"/>
    <property type="match status" value="2"/>
</dbReference>
<dbReference type="InterPro" id="IPR023214">
    <property type="entry name" value="HAD_sf"/>
</dbReference>
<keyword evidence="2 9" id="KW-0378">Hydrolase</keyword>
<dbReference type="PIRSF" id="PIRSF000915">
    <property type="entry name" value="PGP-type_phosphatase"/>
    <property type="match status" value="1"/>
</dbReference>
<feature type="active site" description="Nucleophile" evidence="6">
    <location>
        <position position="13"/>
    </location>
</feature>
<dbReference type="CDD" id="cd07530">
    <property type="entry name" value="HAD_Pase_UmpH-like"/>
    <property type="match status" value="1"/>
</dbReference>
<dbReference type="EMBL" id="CP060713">
    <property type="protein sequence ID" value="QNN52412.1"/>
    <property type="molecule type" value="Genomic_DNA"/>
</dbReference>
<comment type="similarity">
    <text evidence="5">Belongs to the HAD-like hydrolase superfamily.</text>
</comment>
<protein>
    <submittedName>
        <fullName evidence="9">HAD family hydrolase</fullName>
    </submittedName>
</protein>
<evidence type="ECO:0000256" key="3">
    <source>
        <dbReference type="ARBA" id="ARBA00022842"/>
    </source>
</evidence>
<feature type="binding site" evidence="8">
    <location>
        <position position="13"/>
    </location>
    <ligand>
        <name>Mg(2+)</name>
        <dbReference type="ChEBI" id="CHEBI:18420"/>
    </ligand>
</feature>
<dbReference type="InterPro" id="IPR006357">
    <property type="entry name" value="HAD-SF_hydro_IIA"/>
</dbReference>
<evidence type="ECO:0000256" key="8">
    <source>
        <dbReference type="PIRSR" id="PIRSR000915-3"/>
    </source>
</evidence>
<dbReference type="PANTHER" id="PTHR19288">
    <property type="entry name" value="4-NITROPHENYLPHOSPHATASE-RELATED"/>
    <property type="match status" value="1"/>
</dbReference>
<proteinExistence type="inferred from homology"/>
<dbReference type="Pfam" id="PF13242">
    <property type="entry name" value="Hydrolase_like"/>
    <property type="match status" value="1"/>
</dbReference>
<dbReference type="PANTHER" id="PTHR19288:SF46">
    <property type="entry name" value="HALOACID DEHALOGENASE-LIKE HYDROLASE DOMAIN-CONTAINING PROTEIN 2"/>
    <property type="match status" value="1"/>
</dbReference>
<keyword evidence="4" id="KW-0119">Carbohydrate metabolism</keyword>